<comment type="caution">
    <text evidence="1">The sequence shown here is derived from an EMBL/GenBank/DDBJ whole genome shotgun (WGS) entry which is preliminary data.</text>
</comment>
<gene>
    <name evidence="1" type="ORF">GCM10023231_17670</name>
</gene>
<protein>
    <submittedName>
        <fullName evidence="1">Uncharacterized protein</fullName>
    </submittedName>
</protein>
<evidence type="ECO:0000313" key="2">
    <source>
        <dbReference type="Proteomes" id="UP001501411"/>
    </source>
</evidence>
<name>A0ABP9B671_9SPHI</name>
<reference evidence="2" key="1">
    <citation type="journal article" date="2019" name="Int. J. Syst. Evol. Microbiol.">
        <title>The Global Catalogue of Microorganisms (GCM) 10K type strain sequencing project: providing services to taxonomists for standard genome sequencing and annotation.</title>
        <authorList>
            <consortium name="The Broad Institute Genomics Platform"/>
            <consortium name="The Broad Institute Genome Sequencing Center for Infectious Disease"/>
            <person name="Wu L."/>
            <person name="Ma J."/>
        </authorList>
    </citation>
    <scope>NUCLEOTIDE SEQUENCE [LARGE SCALE GENOMIC DNA]</scope>
    <source>
        <strain evidence="2">JCM 18200</strain>
    </source>
</reference>
<accession>A0ABP9B671</accession>
<keyword evidence="2" id="KW-1185">Reference proteome</keyword>
<dbReference type="EMBL" id="BAABIQ010000025">
    <property type="protein sequence ID" value="GAA4790238.1"/>
    <property type="molecule type" value="Genomic_DNA"/>
</dbReference>
<proteinExistence type="predicted"/>
<dbReference type="Proteomes" id="UP001501411">
    <property type="component" value="Unassembled WGS sequence"/>
</dbReference>
<sequence length="107" mass="11612">MEFRTVGVIFKDTSGDTLQVKDFSVTLKSTHKKLTSAAEKNNISRNPYYLVASDADKSDLSEVGDTLLIRAKHPTSGAIKTSEMVISGGRCECHIAKVSGTETITFD</sequence>
<evidence type="ECO:0000313" key="1">
    <source>
        <dbReference type="EMBL" id="GAA4790238.1"/>
    </source>
</evidence>
<organism evidence="1 2">
    <name type="scientific">Olivibacter ginsenosidimutans</name>
    <dbReference type="NCBI Taxonomy" id="1176537"/>
    <lineage>
        <taxon>Bacteria</taxon>
        <taxon>Pseudomonadati</taxon>
        <taxon>Bacteroidota</taxon>
        <taxon>Sphingobacteriia</taxon>
        <taxon>Sphingobacteriales</taxon>
        <taxon>Sphingobacteriaceae</taxon>
        <taxon>Olivibacter</taxon>
    </lineage>
</organism>